<dbReference type="EMBL" id="VSSQ01019782">
    <property type="protein sequence ID" value="MPM64125.1"/>
    <property type="molecule type" value="Genomic_DNA"/>
</dbReference>
<name>A0A645BF91_9ZZZZ</name>
<reference evidence="3" key="1">
    <citation type="submission" date="2019-08" db="EMBL/GenBank/DDBJ databases">
        <authorList>
            <person name="Kucharzyk K."/>
            <person name="Murdoch R.W."/>
            <person name="Higgins S."/>
            <person name="Loffler F."/>
        </authorList>
    </citation>
    <scope>NUCLEOTIDE SEQUENCE</scope>
</reference>
<sequence length="101" mass="11395">MGERAASHPNGCRVGLLMYYAYLLLCADGSLYAGYTDELLKRLSNHNAGHGAKYTKGRLPVSLVYWEAFETKSQAMRRECAIKKLKRAEKLALIREKEADN</sequence>
<protein>
    <recommendedName>
        <fullName evidence="2">GIY-YIG domain-containing protein</fullName>
    </recommendedName>
</protein>
<comment type="caution">
    <text evidence="3">The sequence shown here is derived from an EMBL/GenBank/DDBJ whole genome shotgun (WGS) entry which is preliminary data.</text>
</comment>
<keyword evidence="1" id="KW-1133">Transmembrane helix</keyword>
<dbReference type="AlphaFoldDB" id="A0A645BF91"/>
<accession>A0A645BF91</accession>
<dbReference type="PANTHER" id="PTHR34477">
    <property type="entry name" value="UPF0213 PROTEIN YHBQ"/>
    <property type="match status" value="1"/>
</dbReference>
<dbReference type="PANTHER" id="PTHR34477:SF1">
    <property type="entry name" value="UPF0213 PROTEIN YHBQ"/>
    <property type="match status" value="1"/>
</dbReference>
<dbReference type="CDD" id="cd10456">
    <property type="entry name" value="GIY-YIG_UPF0213"/>
    <property type="match status" value="1"/>
</dbReference>
<dbReference type="Gene3D" id="3.40.1440.10">
    <property type="entry name" value="GIY-YIG endonuclease"/>
    <property type="match status" value="1"/>
</dbReference>
<evidence type="ECO:0000313" key="3">
    <source>
        <dbReference type="EMBL" id="MPM64125.1"/>
    </source>
</evidence>
<dbReference type="PROSITE" id="PS50164">
    <property type="entry name" value="GIY_YIG"/>
    <property type="match status" value="1"/>
</dbReference>
<gene>
    <name evidence="3" type="ORF">SDC9_111011</name>
</gene>
<evidence type="ECO:0000256" key="1">
    <source>
        <dbReference type="SAM" id="Phobius"/>
    </source>
</evidence>
<feature type="transmembrane region" description="Helical" evidence="1">
    <location>
        <begin position="17"/>
        <end position="35"/>
    </location>
</feature>
<proteinExistence type="predicted"/>
<keyword evidence="1" id="KW-0472">Membrane</keyword>
<feature type="domain" description="GIY-YIG" evidence="2">
    <location>
        <begin position="17"/>
        <end position="92"/>
    </location>
</feature>
<dbReference type="SUPFAM" id="SSF82771">
    <property type="entry name" value="GIY-YIG endonuclease"/>
    <property type="match status" value="1"/>
</dbReference>
<dbReference type="Pfam" id="PF01541">
    <property type="entry name" value="GIY-YIG"/>
    <property type="match status" value="1"/>
</dbReference>
<evidence type="ECO:0000259" key="2">
    <source>
        <dbReference type="PROSITE" id="PS50164"/>
    </source>
</evidence>
<organism evidence="3">
    <name type="scientific">bioreactor metagenome</name>
    <dbReference type="NCBI Taxonomy" id="1076179"/>
    <lineage>
        <taxon>unclassified sequences</taxon>
        <taxon>metagenomes</taxon>
        <taxon>ecological metagenomes</taxon>
    </lineage>
</organism>
<dbReference type="InterPro" id="IPR000305">
    <property type="entry name" value="GIY-YIG_endonuc"/>
</dbReference>
<dbReference type="InterPro" id="IPR050190">
    <property type="entry name" value="UPF0213_domain"/>
</dbReference>
<keyword evidence="1" id="KW-0812">Transmembrane</keyword>
<dbReference type="InterPro" id="IPR035901">
    <property type="entry name" value="GIY-YIG_endonuc_sf"/>
</dbReference>